<dbReference type="InterPro" id="IPR011642">
    <property type="entry name" value="Gate_dom"/>
</dbReference>
<feature type="transmembrane region" description="Helical" evidence="8">
    <location>
        <begin position="454"/>
        <end position="476"/>
    </location>
</feature>
<comment type="subcellular location">
    <subcellularLocation>
        <location evidence="1">Cell membrane</location>
        <topology evidence="1">Multi-pass membrane protein</topology>
    </subcellularLocation>
</comment>
<evidence type="ECO:0000259" key="11">
    <source>
        <dbReference type="Pfam" id="PF07670"/>
    </source>
</evidence>
<name>A0A9W7ZZ94_9FUNG</name>
<dbReference type="EMBL" id="JANBPT010000463">
    <property type="protein sequence ID" value="KAJ1919780.1"/>
    <property type="molecule type" value="Genomic_DNA"/>
</dbReference>
<feature type="transmembrane region" description="Helical" evidence="8">
    <location>
        <begin position="332"/>
        <end position="354"/>
    </location>
</feature>
<gene>
    <name evidence="12" type="ORF">IWQ60_007166</name>
</gene>
<dbReference type="Proteomes" id="UP001150569">
    <property type="component" value="Unassembled WGS sequence"/>
</dbReference>
<dbReference type="GO" id="GO:0005337">
    <property type="term" value="F:nucleoside transmembrane transporter activity"/>
    <property type="evidence" value="ECO:0007669"/>
    <property type="project" value="InterPro"/>
</dbReference>
<accession>A0A9W7ZZ94</accession>
<feature type="transmembrane region" description="Helical" evidence="8">
    <location>
        <begin position="111"/>
        <end position="130"/>
    </location>
</feature>
<evidence type="ECO:0000313" key="12">
    <source>
        <dbReference type="EMBL" id="KAJ1919780.1"/>
    </source>
</evidence>
<evidence type="ECO:0000313" key="13">
    <source>
        <dbReference type="Proteomes" id="UP001150569"/>
    </source>
</evidence>
<dbReference type="InterPro" id="IPR002668">
    <property type="entry name" value="CNT_N_dom"/>
</dbReference>
<keyword evidence="3" id="KW-1003">Cell membrane</keyword>
<evidence type="ECO:0000256" key="2">
    <source>
        <dbReference type="ARBA" id="ARBA00009033"/>
    </source>
</evidence>
<feature type="domain" description="Nucleoside transporter/FeoB GTPase Gate" evidence="11">
    <location>
        <begin position="302"/>
        <end position="396"/>
    </location>
</feature>
<feature type="transmembrane region" description="Helical" evidence="8">
    <location>
        <begin position="181"/>
        <end position="201"/>
    </location>
</feature>
<evidence type="ECO:0000259" key="10">
    <source>
        <dbReference type="Pfam" id="PF07662"/>
    </source>
</evidence>
<comment type="similarity">
    <text evidence="2">Belongs to the concentrative nucleoside transporter (CNT) (TC 2.A.41) family.</text>
</comment>
<dbReference type="PANTHER" id="PTHR10590:SF4">
    <property type="entry name" value="SOLUTE CARRIER FAMILY 28 MEMBER 3"/>
    <property type="match status" value="1"/>
</dbReference>
<proteinExistence type="inferred from homology"/>
<dbReference type="InterPro" id="IPR011657">
    <property type="entry name" value="CNT_C_dom"/>
</dbReference>
<reference evidence="12" key="1">
    <citation type="submission" date="2022-07" db="EMBL/GenBank/DDBJ databases">
        <title>Phylogenomic reconstructions and comparative analyses of Kickxellomycotina fungi.</title>
        <authorList>
            <person name="Reynolds N.K."/>
            <person name="Stajich J.E."/>
            <person name="Barry K."/>
            <person name="Grigoriev I.V."/>
            <person name="Crous P."/>
            <person name="Smith M.E."/>
        </authorList>
    </citation>
    <scope>NUCLEOTIDE SEQUENCE</scope>
    <source>
        <strain evidence="12">RSA 861</strain>
    </source>
</reference>
<dbReference type="GO" id="GO:0015293">
    <property type="term" value="F:symporter activity"/>
    <property type="evidence" value="ECO:0007669"/>
    <property type="project" value="TreeGrafter"/>
</dbReference>
<keyword evidence="13" id="KW-1185">Reference proteome</keyword>
<keyword evidence="4 8" id="KW-0812">Transmembrane</keyword>
<feature type="transmembrane region" description="Helical" evidence="8">
    <location>
        <begin position="590"/>
        <end position="612"/>
    </location>
</feature>
<evidence type="ECO:0000256" key="1">
    <source>
        <dbReference type="ARBA" id="ARBA00004651"/>
    </source>
</evidence>
<feature type="transmembrane region" description="Helical" evidence="8">
    <location>
        <begin position="242"/>
        <end position="266"/>
    </location>
</feature>
<feature type="transmembrane region" description="Helical" evidence="8">
    <location>
        <begin position="488"/>
        <end position="509"/>
    </location>
</feature>
<feature type="transmembrane region" description="Helical" evidence="8">
    <location>
        <begin position="374"/>
        <end position="396"/>
    </location>
</feature>
<evidence type="ECO:0000256" key="5">
    <source>
        <dbReference type="ARBA" id="ARBA00022989"/>
    </source>
</evidence>
<evidence type="ECO:0000256" key="3">
    <source>
        <dbReference type="ARBA" id="ARBA00022475"/>
    </source>
</evidence>
<dbReference type="Pfam" id="PF01773">
    <property type="entry name" value="Nucleos_tra2_N"/>
    <property type="match status" value="1"/>
</dbReference>
<feature type="transmembrane region" description="Helical" evidence="8">
    <location>
        <begin position="298"/>
        <end position="320"/>
    </location>
</feature>
<sequence>MVSPNSSDRTPAALEATASPRLLATHPSSLASSPPPVYLHNQLGSTSRDFGIAHQRLVHAEEAKEKDLDHGSDSAPSVVIGTHVDPSTLKDDSMVRGDGATPGFYHRYRRWIHLVIWLLMTAYYIAALVLHSDKFLIITLLYIFISGKLFFYHVPLRLVSKPLGRLIRRGIMDPVMRVPPRVRHIVGVLVPLAAYILAAILPSDSKQGTRLQRLQSLGGLFIIIICLTATSKHRRHINWRTVASGLFAQFLIALFTLKTSVGYSLFHWLAETASNLLGFAKYGSEFLFGEEIAATGNFAMHVLPVVIFFASFIQIVYYLGGMQWFIRKFAFVMVRLMDVSGAESVVAVSSFIVGQCESALLVKPFIEFMTLSELHSIMVSGFATISGAVLAGFISLGVDPQALITACVMSMPCSLVVAKLRYPETEESLTCGKVNVPPEEDKESNALHAAANGAAQGIVLAGLIAATLLAVISLLALVNSLLTYFGELVNITGLTLQLITSYLFIPLAWCMGVPNEDVQKVGQLLATKMFASEFVAYSDFTTKFKEEMSLRAQLLTTYALCGFANFASIGIQIGGIGAISPGRKSDLARVALSAMFCGTLSTLLTACIAGILS</sequence>
<organism evidence="12 13">
    <name type="scientific">Tieghemiomyces parasiticus</name>
    <dbReference type="NCBI Taxonomy" id="78921"/>
    <lineage>
        <taxon>Eukaryota</taxon>
        <taxon>Fungi</taxon>
        <taxon>Fungi incertae sedis</taxon>
        <taxon>Zoopagomycota</taxon>
        <taxon>Kickxellomycotina</taxon>
        <taxon>Dimargaritomycetes</taxon>
        <taxon>Dimargaritales</taxon>
        <taxon>Dimargaritaceae</taxon>
        <taxon>Tieghemiomyces</taxon>
    </lineage>
</organism>
<dbReference type="PANTHER" id="PTHR10590">
    <property type="entry name" value="SODIUM/NUCLEOSIDE COTRANSPORTER"/>
    <property type="match status" value="1"/>
</dbReference>
<comment type="caution">
    <text evidence="12">The sequence shown here is derived from an EMBL/GenBank/DDBJ whole genome shotgun (WGS) entry which is preliminary data.</text>
</comment>
<evidence type="ECO:0000259" key="9">
    <source>
        <dbReference type="Pfam" id="PF01773"/>
    </source>
</evidence>
<protein>
    <submittedName>
        <fullName evidence="12">Uncharacterized protein</fullName>
    </submittedName>
</protein>
<keyword evidence="6 8" id="KW-0472">Membrane</keyword>
<feature type="transmembrane region" description="Helical" evidence="8">
    <location>
        <begin position="555"/>
        <end position="578"/>
    </location>
</feature>
<evidence type="ECO:0000256" key="6">
    <source>
        <dbReference type="ARBA" id="ARBA00023136"/>
    </source>
</evidence>
<feature type="transmembrane region" description="Helical" evidence="8">
    <location>
        <begin position="213"/>
        <end position="230"/>
    </location>
</feature>
<evidence type="ECO:0000256" key="7">
    <source>
        <dbReference type="SAM" id="MobiDB-lite"/>
    </source>
</evidence>
<evidence type="ECO:0000256" key="8">
    <source>
        <dbReference type="SAM" id="Phobius"/>
    </source>
</evidence>
<evidence type="ECO:0000256" key="4">
    <source>
        <dbReference type="ARBA" id="ARBA00022692"/>
    </source>
</evidence>
<feature type="transmembrane region" description="Helical" evidence="8">
    <location>
        <begin position="136"/>
        <end position="160"/>
    </location>
</feature>
<keyword evidence="5 8" id="KW-1133">Transmembrane helix</keyword>
<dbReference type="Pfam" id="PF07670">
    <property type="entry name" value="Gate"/>
    <property type="match status" value="1"/>
</dbReference>
<feature type="region of interest" description="Disordered" evidence="7">
    <location>
        <begin position="17"/>
        <end position="38"/>
    </location>
</feature>
<dbReference type="InterPro" id="IPR008276">
    <property type="entry name" value="C_nuclsd_transpt"/>
</dbReference>
<feature type="domain" description="Concentrative nucleoside transporter C-terminal" evidence="10">
    <location>
        <begin position="403"/>
        <end position="610"/>
    </location>
</feature>
<dbReference type="AlphaFoldDB" id="A0A9W7ZZ94"/>
<dbReference type="OrthoDB" id="6075923at2759"/>
<dbReference type="Pfam" id="PF07662">
    <property type="entry name" value="Nucleos_tra2_C"/>
    <property type="match status" value="1"/>
</dbReference>
<dbReference type="GO" id="GO:0005886">
    <property type="term" value="C:plasma membrane"/>
    <property type="evidence" value="ECO:0007669"/>
    <property type="project" value="UniProtKB-SubCell"/>
</dbReference>
<feature type="domain" description="Concentrative nucleoside transporter N-terminal" evidence="9">
    <location>
        <begin position="219"/>
        <end position="290"/>
    </location>
</feature>